<keyword evidence="8" id="KW-0472">Membrane</keyword>
<keyword evidence="11" id="KW-1185">Reference proteome</keyword>
<keyword evidence="5 7" id="KW-1015">Disulfide bond</keyword>
<name>A0AAW0MWT8_9GOBI</name>
<dbReference type="EMBL" id="JBBPFD010000019">
    <property type="protein sequence ID" value="KAK7886592.1"/>
    <property type="molecule type" value="Genomic_DNA"/>
</dbReference>
<dbReference type="PANTHER" id="PTHR19331:SF22">
    <property type="entry name" value="DELETED IN MALIGNANT BRAIN TUMORS 1 PROTEIN"/>
    <property type="match status" value="1"/>
</dbReference>
<reference evidence="11" key="1">
    <citation type="submission" date="2024-04" db="EMBL/GenBank/DDBJ databases">
        <title>Salinicola lusitanus LLJ914,a marine bacterium isolated from the Okinawa Trough.</title>
        <authorList>
            <person name="Li J."/>
        </authorList>
    </citation>
    <scope>NUCLEOTIDE SEQUENCE [LARGE SCALE GENOMIC DNA]</scope>
</reference>
<evidence type="ECO:0000256" key="5">
    <source>
        <dbReference type="ARBA" id="ARBA00023157"/>
    </source>
</evidence>
<comment type="caution">
    <text evidence="10">The sequence shown here is derived from an EMBL/GenBank/DDBJ whole genome shotgun (WGS) entry which is preliminary data.</text>
</comment>
<feature type="domain" description="SRCR" evidence="9">
    <location>
        <begin position="1"/>
        <end position="66"/>
    </location>
</feature>
<evidence type="ECO:0000256" key="6">
    <source>
        <dbReference type="ARBA" id="ARBA00023180"/>
    </source>
</evidence>
<keyword evidence="4" id="KW-0677">Repeat</keyword>
<dbReference type="SUPFAM" id="SSF56487">
    <property type="entry name" value="SRCR-like"/>
    <property type="match status" value="2"/>
</dbReference>
<dbReference type="GO" id="GO:0016020">
    <property type="term" value="C:membrane"/>
    <property type="evidence" value="ECO:0007669"/>
    <property type="project" value="InterPro"/>
</dbReference>
<comment type="subcellular location">
    <subcellularLocation>
        <location evidence="1">Secreted</location>
    </subcellularLocation>
</comment>
<dbReference type="PANTHER" id="PTHR19331">
    <property type="entry name" value="SCAVENGER RECEPTOR DOMAIN-CONTAINING"/>
    <property type="match status" value="1"/>
</dbReference>
<feature type="disulfide bond" evidence="7">
    <location>
        <begin position="37"/>
        <end position="47"/>
    </location>
</feature>
<dbReference type="AlphaFoldDB" id="A0AAW0MWT8"/>
<keyword evidence="8" id="KW-1133">Transmembrane helix</keyword>
<evidence type="ECO:0000256" key="2">
    <source>
        <dbReference type="ARBA" id="ARBA00022525"/>
    </source>
</evidence>
<evidence type="ECO:0000256" key="1">
    <source>
        <dbReference type="ARBA" id="ARBA00004613"/>
    </source>
</evidence>
<accession>A0AAW0MWT8</accession>
<feature type="domain" description="SRCR" evidence="9">
    <location>
        <begin position="69"/>
        <end position="171"/>
    </location>
</feature>
<gene>
    <name evidence="10" type="ORF">WMY93_026213</name>
</gene>
<feature type="disulfide bond" evidence="7">
    <location>
        <begin position="131"/>
        <end position="141"/>
    </location>
</feature>
<evidence type="ECO:0000256" key="3">
    <source>
        <dbReference type="ARBA" id="ARBA00022729"/>
    </source>
</evidence>
<feature type="transmembrane region" description="Helical" evidence="8">
    <location>
        <begin position="268"/>
        <end position="290"/>
    </location>
</feature>
<organism evidence="10 11">
    <name type="scientific">Mugilogobius chulae</name>
    <name type="common">yellowstripe goby</name>
    <dbReference type="NCBI Taxonomy" id="88201"/>
    <lineage>
        <taxon>Eukaryota</taxon>
        <taxon>Metazoa</taxon>
        <taxon>Chordata</taxon>
        <taxon>Craniata</taxon>
        <taxon>Vertebrata</taxon>
        <taxon>Euteleostomi</taxon>
        <taxon>Actinopterygii</taxon>
        <taxon>Neopterygii</taxon>
        <taxon>Teleostei</taxon>
        <taxon>Neoteleostei</taxon>
        <taxon>Acanthomorphata</taxon>
        <taxon>Gobiaria</taxon>
        <taxon>Gobiiformes</taxon>
        <taxon>Gobioidei</taxon>
        <taxon>Gobiidae</taxon>
        <taxon>Gobionellinae</taxon>
        <taxon>Mugilogobius</taxon>
    </lineage>
</organism>
<evidence type="ECO:0000256" key="7">
    <source>
        <dbReference type="PROSITE-ProRule" id="PRU00196"/>
    </source>
</evidence>
<dbReference type="InterPro" id="IPR036772">
    <property type="entry name" value="SRCR-like_dom_sf"/>
</dbReference>
<evidence type="ECO:0000313" key="11">
    <source>
        <dbReference type="Proteomes" id="UP001460270"/>
    </source>
</evidence>
<evidence type="ECO:0000256" key="4">
    <source>
        <dbReference type="ARBA" id="ARBA00022737"/>
    </source>
</evidence>
<dbReference type="PRINTS" id="PR00258">
    <property type="entry name" value="SPERACTRCPTR"/>
</dbReference>
<evidence type="ECO:0000313" key="10">
    <source>
        <dbReference type="EMBL" id="KAK7886592.1"/>
    </source>
</evidence>
<sequence>MEATSVLCRLLDCGSAVSGRLRDDVSDSPVWWIDYNCVVENSTVRDCVHKASDEFSNFPNLDVVCSESVRLVSGSSLCSGSVQIWDQSWTWLCDGALDLLGAEVLCRELGCGAPSLLQGALSPLGLQTFHCEGNESALMDCPRSSSRTCFLGSGCGLFRLPEPSNHLSVCVRRGLRARVTGGPGAVGVKVQSYMFSGATVPRRLFQLLSPAQNHTLPAVNHSAHFLFSDFGPAHQGNYTCVYHLEMFNHNFSESHSLQVFVGARNSELIFRALFSHLVLLITFLLFYFIYKVRARVQPQQ</sequence>
<dbReference type="InterPro" id="IPR001190">
    <property type="entry name" value="SRCR"/>
</dbReference>
<comment type="caution">
    <text evidence="7">Lacks conserved residue(s) required for the propagation of feature annotation.</text>
</comment>
<keyword evidence="3" id="KW-0732">Signal</keyword>
<dbReference type="SMART" id="SM00202">
    <property type="entry name" value="SR"/>
    <property type="match status" value="1"/>
</dbReference>
<dbReference type="Pfam" id="PF00530">
    <property type="entry name" value="SRCR"/>
    <property type="match status" value="1"/>
</dbReference>
<dbReference type="Gene3D" id="3.10.250.10">
    <property type="entry name" value="SRCR-like domain"/>
    <property type="match status" value="1"/>
</dbReference>
<keyword evidence="2" id="KW-0964">Secreted</keyword>
<evidence type="ECO:0000256" key="8">
    <source>
        <dbReference type="SAM" id="Phobius"/>
    </source>
</evidence>
<evidence type="ECO:0000259" key="9">
    <source>
        <dbReference type="PROSITE" id="PS50287"/>
    </source>
</evidence>
<keyword evidence="8" id="KW-0812">Transmembrane</keyword>
<dbReference type="Proteomes" id="UP001460270">
    <property type="component" value="Unassembled WGS sequence"/>
</dbReference>
<dbReference type="PROSITE" id="PS50287">
    <property type="entry name" value="SRCR_2"/>
    <property type="match status" value="2"/>
</dbReference>
<protein>
    <recommendedName>
        <fullName evidence="9">SRCR domain-containing protein</fullName>
    </recommendedName>
</protein>
<keyword evidence="6" id="KW-0325">Glycoprotein</keyword>
<proteinExistence type="predicted"/>